<gene>
    <name evidence="1" type="ORF">LOK49_LG09G01181</name>
</gene>
<dbReference type="Proteomes" id="UP001060215">
    <property type="component" value="Chromosome 8"/>
</dbReference>
<keyword evidence="2" id="KW-1185">Reference proteome</keyword>
<comment type="caution">
    <text evidence="1">The sequence shown here is derived from an EMBL/GenBank/DDBJ whole genome shotgun (WGS) entry which is preliminary data.</text>
</comment>
<evidence type="ECO:0000313" key="2">
    <source>
        <dbReference type="Proteomes" id="UP001060215"/>
    </source>
</evidence>
<organism evidence="1 2">
    <name type="scientific">Camellia lanceoleosa</name>
    <dbReference type="NCBI Taxonomy" id="1840588"/>
    <lineage>
        <taxon>Eukaryota</taxon>
        <taxon>Viridiplantae</taxon>
        <taxon>Streptophyta</taxon>
        <taxon>Embryophyta</taxon>
        <taxon>Tracheophyta</taxon>
        <taxon>Spermatophyta</taxon>
        <taxon>Magnoliopsida</taxon>
        <taxon>eudicotyledons</taxon>
        <taxon>Gunneridae</taxon>
        <taxon>Pentapetalae</taxon>
        <taxon>asterids</taxon>
        <taxon>Ericales</taxon>
        <taxon>Theaceae</taxon>
        <taxon>Camellia</taxon>
    </lineage>
</organism>
<dbReference type="EMBL" id="CM045765">
    <property type="protein sequence ID" value="KAI8000830.1"/>
    <property type="molecule type" value="Genomic_DNA"/>
</dbReference>
<accession>A0ACC0GID6</accession>
<protein>
    <submittedName>
        <fullName evidence="1">Uncharacterized protein</fullName>
    </submittedName>
</protein>
<evidence type="ECO:0000313" key="1">
    <source>
        <dbReference type="EMBL" id="KAI8000830.1"/>
    </source>
</evidence>
<reference evidence="1 2" key="1">
    <citation type="journal article" date="2022" name="Plant J.">
        <title>Chromosome-level genome of Camellia lanceoleosa provides a valuable resource for understanding genome evolution and self-incompatibility.</title>
        <authorList>
            <person name="Gong W."/>
            <person name="Xiao S."/>
            <person name="Wang L."/>
            <person name="Liao Z."/>
            <person name="Chang Y."/>
            <person name="Mo W."/>
            <person name="Hu G."/>
            <person name="Li W."/>
            <person name="Zhao G."/>
            <person name="Zhu H."/>
            <person name="Hu X."/>
            <person name="Ji K."/>
            <person name="Xiang X."/>
            <person name="Song Q."/>
            <person name="Yuan D."/>
            <person name="Jin S."/>
            <person name="Zhang L."/>
        </authorList>
    </citation>
    <scope>NUCLEOTIDE SEQUENCE [LARGE SCALE GENOMIC DNA]</scope>
    <source>
        <strain evidence="1">SQ_2022a</strain>
    </source>
</reference>
<sequence length="82" mass="8432">MKNIQEPLPSPLSGVGSSPGFFIGLDSAVPADSAAPAELIDTRLTPSSHHAEMCYSSSSPICVSSGNSRRVEISTTASNAQI</sequence>
<proteinExistence type="predicted"/>
<name>A0ACC0GID6_9ERIC</name>